<keyword evidence="3" id="KW-1185">Reference proteome</keyword>
<gene>
    <name evidence="2" type="ORF">GCM10011613_24920</name>
</gene>
<feature type="transmembrane region" description="Helical" evidence="1">
    <location>
        <begin position="109"/>
        <end position="130"/>
    </location>
</feature>
<organism evidence="2 3">
    <name type="scientific">Cellvibrio zantedeschiae</name>
    <dbReference type="NCBI Taxonomy" id="1237077"/>
    <lineage>
        <taxon>Bacteria</taxon>
        <taxon>Pseudomonadati</taxon>
        <taxon>Pseudomonadota</taxon>
        <taxon>Gammaproteobacteria</taxon>
        <taxon>Cellvibrionales</taxon>
        <taxon>Cellvibrionaceae</taxon>
        <taxon>Cellvibrio</taxon>
    </lineage>
</organism>
<dbReference type="Proteomes" id="UP000619761">
    <property type="component" value="Unassembled WGS sequence"/>
</dbReference>
<dbReference type="EMBL" id="BMYZ01000002">
    <property type="protein sequence ID" value="GGY79136.1"/>
    <property type="molecule type" value="Genomic_DNA"/>
</dbReference>
<keyword evidence="1" id="KW-0472">Membrane</keyword>
<dbReference type="RefSeq" id="WP_189419088.1">
    <property type="nucleotide sequence ID" value="NZ_BMYZ01000002.1"/>
</dbReference>
<sequence length="135" mass="14680">MLKTHESYSLAKTSVLARLANHPYILFVGMMLLCVAFPSHAADFDLPTVSIPNVTSSSSATEIITAVIKYAVKMILWILVVIVGVGFIKNTVKSVHKVRRDEEGKWADVVGEITGNAVVVICTILLAAWVTNILN</sequence>
<evidence type="ECO:0000313" key="2">
    <source>
        <dbReference type="EMBL" id="GGY79136.1"/>
    </source>
</evidence>
<reference evidence="3" key="1">
    <citation type="journal article" date="2019" name="Int. J. Syst. Evol. Microbiol.">
        <title>The Global Catalogue of Microorganisms (GCM) 10K type strain sequencing project: providing services to taxonomists for standard genome sequencing and annotation.</title>
        <authorList>
            <consortium name="The Broad Institute Genomics Platform"/>
            <consortium name="The Broad Institute Genome Sequencing Center for Infectious Disease"/>
            <person name="Wu L."/>
            <person name="Ma J."/>
        </authorList>
    </citation>
    <scope>NUCLEOTIDE SEQUENCE [LARGE SCALE GENOMIC DNA]</scope>
    <source>
        <strain evidence="3">KCTC 32239</strain>
    </source>
</reference>
<feature type="transmembrane region" description="Helical" evidence="1">
    <location>
        <begin position="63"/>
        <end position="88"/>
    </location>
</feature>
<keyword evidence="1" id="KW-0812">Transmembrane</keyword>
<feature type="transmembrane region" description="Helical" evidence="1">
    <location>
        <begin position="24"/>
        <end position="43"/>
    </location>
</feature>
<protein>
    <recommendedName>
        <fullName evidence="4">Integrating conjugative element membrane protein</fullName>
    </recommendedName>
</protein>
<proteinExistence type="predicted"/>
<accession>A0ABQ3B4Q3</accession>
<comment type="caution">
    <text evidence="2">The sequence shown here is derived from an EMBL/GenBank/DDBJ whole genome shotgun (WGS) entry which is preliminary data.</text>
</comment>
<evidence type="ECO:0008006" key="4">
    <source>
        <dbReference type="Google" id="ProtNLM"/>
    </source>
</evidence>
<keyword evidence="1" id="KW-1133">Transmembrane helix</keyword>
<evidence type="ECO:0000256" key="1">
    <source>
        <dbReference type="SAM" id="Phobius"/>
    </source>
</evidence>
<evidence type="ECO:0000313" key="3">
    <source>
        <dbReference type="Proteomes" id="UP000619761"/>
    </source>
</evidence>
<name>A0ABQ3B4Q3_9GAMM</name>